<organism evidence="7 8">
    <name type="scientific">Candidatus Magasanikbacteria bacterium CG10_big_fil_rev_8_21_14_0_10_38_6</name>
    <dbReference type="NCBI Taxonomy" id="1974647"/>
    <lineage>
        <taxon>Bacteria</taxon>
        <taxon>Candidatus Magasanikiibacteriota</taxon>
    </lineage>
</organism>
<evidence type="ECO:0000256" key="4">
    <source>
        <dbReference type="SAM" id="Phobius"/>
    </source>
</evidence>
<dbReference type="CDD" id="cd04186">
    <property type="entry name" value="GT_2_like_c"/>
    <property type="match status" value="1"/>
</dbReference>
<evidence type="ECO:0000313" key="7">
    <source>
        <dbReference type="EMBL" id="PIR77638.1"/>
    </source>
</evidence>
<evidence type="ECO:0000256" key="3">
    <source>
        <dbReference type="ARBA" id="ARBA00022679"/>
    </source>
</evidence>
<dbReference type="Pfam" id="PF13632">
    <property type="entry name" value="Glyco_trans_2_3"/>
    <property type="match status" value="1"/>
</dbReference>
<keyword evidence="4" id="KW-0472">Membrane</keyword>
<dbReference type="SUPFAM" id="SSF53448">
    <property type="entry name" value="Nucleotide-diphospho-sugar transferases"/>
    <property type="match status" value="1"/>
</dbReference>
<evidence type="ECO:0000313" key="8">
    <source>
        <dbReference type="Proteomes" id="UP000228528"/>
    </source>
</evidence>
<keyword evidence="4" id="KW-0812">Transmembrane</keyword>
<evidence type="ECO:0000259" key="5">
    <source>
        <dbReference type="Pfam" id="PF00535"/>
    </source>
</evidence>
<comment type="caution">
    <text evidence="7">The sequence shown here is derived from an EMBL/GenBank/DDBJ whole genome shotgun (WGS) entry which is preliminary data.</text>
</comment>
<feature type="domain" description="Glycosyltransferase 2-like" evidence="5">
    <location>
        <begin position="17"/>
        <end position="136"/>
    </location>
</feature>
<feature type="transmembrane region" description="Helical" evidence="4">
    <location>
        <begin position="266"/>
        <end position="285"/>
    </location>
</feature>
<evidence type="ECO:0000256" key="1">
    <source>
        <dbReference type="ARBA" id="ARBA00006739"/>
    </source>
</evidence>
<dbReference type="Gene3D" id="3.90.550.10">
    <property type="entry name" value="Spore Coat Polysaccharide Biosynthesis Protein SpsA, Chain A"/>
    <property type="match status" value="1"/>
</dbReference>
<dbReference type="PANTHER" id="PTHR43179:SF12">
    <property type="entry name" value="GALACTOFURANOSYLTRANSFERASE GLFT2"/>
    <property type="match status" value="1"/>
</dbReference>
<protein>
    <recommendedName>
        <fullName evidence="5 6">Glycosyltransferase 2-like domain-containing protein</fullName>
    </recommendedName>
</protein>
<sequence>MNSQQHPKIGIVYLLYYHNEEYIDDVVSSLKKITYPKDRIEFIIVSNPHPEHGSFVHYLESAVVPLSEKEIPRVTILAQKENLGFAGGNNVGAIWAMEHDCKYVFFNNNDGFFAADAIEPLVDTFENDDTIGAAQSLILLHPETELVNCTGNSYHYLGFGFCDEYRSNIKTLSLPKIKDINYASGAALMVRSDLIKKYGMWDDDFFLYHEDLEWSLRLKMAGYRIVMVTDSIFYHKYKFSRSITKFYWMERNRYGVLLMFFRWKTLLLLLPMLLVMELGLIAFALKGGWIKDRIRVYQYWSKLAHWKLWLGKRKKINAIRKVSGKKDIDILQSAATKILFQDQEMQNPLLIYVGNPIMNLYAGIIRHIIKW</sequence>
<evidence type="ECO:0000256" key="2">
    <source>
        <dbReference type="ARBA" id="ARBA00022676"/>
    </source>
</evidence>
<gene>
    <name evidence="7" type="ORF">COU30_01325</name>
</gene>
<dbReference type="Proteomes" id="UP000228528">
    <property type="component" value="Unassembled WGS sequence"/>
</dbReference>
<keyword evidence="2" id="KW-0328">Glycosyltransferase</keyword>
<dbReference type="InterPro" id="IPR001173">
    <property type="entry name" value="Glyco_trans_2-like"/>
</dbReference>
<dbReference type="AlphaFoldDB" id="A0A2M6P1T1"/>
<reference evidence="8" key="1">
    <citation type="submission" date="2017-09" db="EMBL/GenBank/DDBJ databases">
        <title>Depth-based differentiation of microbial function through sediment-hosted aquifers and enrichment of novel symbionts in the deep terrestrial subsurface.</title>
        <authorList>
            <person name="Probst A.J."/>
            <person name="Ladd B."/>
            <person name="Jarett J.K."/>
            <person name="Geller-Mcgrath D.E."/>
            <person name="Sieber C.M.K."/>
            <person name="Emerson J.B."/>
            <person name="Anantharaman K."/>
            <person name="Thomas B.C."/>
            <person name="Malmstrom R."/>
            <person name="Stieglmeier M."/>
            <person name="Klingl A."/>
            <person name="Woyke T."/>
            <person name="Ryan C.M."/>
            <person name="Banfield J.F."/>
        </authorList>
    </citation>
    <scope>NUCLEOTIDE SEQUENCE [LARGE SCALE GENOMIC DNA]</scope>
</reference>
<feature type="domain" description="Glycosyltransferase 2-like" evidence="6">
    <location>
        <begin position="183"/>
        <end position="277"/>
    </location>
</feature>
<proteinExistence type="inferred from homology"/>
<accession>A0A2M6P1T1</accession>
<dbReference type="EMBL" id="PFBW01000058">
    <property type="protein sequence ID" value="PIR77638.1"/>
    <property type="molecule type" value="Genomic_DNA"/>
</dbReference>
<dbReference type="GO" id="GO:0016757">
    <property type="term" value="F:glycosyltransferase activity"/>
    <property type="evidence" value="ECO:0007669"/>
    <property type="project" value="UniProtKB-KW"/>
</dbReference>
<dbReference type="PANTHER" id="PTHR43179">
    <property type="entry name" value="RHAMNOSYLTRANSFERASE WBBL"/>
    <property type="match status" value="1"/>
</dbReference>
<dbReference type="Pfam" id="PF00535">
    <property type="entry name" value="Glycos_transf_2"/>
    <property type="match status" value="1"/>
</dbReference>
<name>A0A2M6P1T1_9BACT</name>
<evidence type="ECO:0000259" key="6">
    <source>
        <dbReference type="Pfam" id="PF13632"/>
    </source>
</evidence>
<keyword evidence="3" id="KW-0808">Transferase</keyword>
<comment type="similarity">
    <text evidence="1">Belongs to the glycosyltransferase 2 family.</text>
</comment>
<keyword evidence="4" id="KW-1133">Transmembrane helix</keyword>
<dbReference type="InterPro" id="IPR029044">
    <property type="entry name" value="Nucleotide-diphossugar_trans"/>
</dbReference>